<evidence type="ECO:0000313" key="2">
    <source>
        <dbReference type="Proteomes" id="UP000005877"/>
    </source>
</evidence>
<dbReference type="AlphaFoldDB" id="G7WP73"/>
<dbReference type="OrthoDB" id="147812at2157"/>
<dbReference type="PATRIC" id="fig|1110509.7.peg.1727"/>
<evidence type="ECO:0000313" key="1">
    <source>
        <dbReference type="EMBL" id="AET64914.1"/>
    </source>
</evidence>
<accession>G7WP73</accession>
<dbReference type="STRING" id="1110509.Mhar_1553"/>
<gene>
    <name evidence="1" type="ordered locus">Mhar_1553</name>
</gene>
<dbReference type="GeneID" id="12510722"/>
<dbReference type="Proteomes" id="UP000005877">
    <property type="component" value="Chromosome"/>
</dbReference>
<sequence>MVDISHQVKFKVAALAAWVILVAGLVAVVSAAEYPVGSEPDDWWITYPDQSPASGSDVNHPDWVLDALQDKPVLIYAHLECDYCVPQTEAINEILDEYGNEIEFYEIPADGSDERIAEAFEAYDPDGGTSNVPLTVIITLVPGEDGRAEVAWHSTEKVTGKGWIEERVEDAIDYHEENVGDWDA</sequence>
<dbReference type="EMBL" id="CP003117">
    <property type="protein sequence ID" value="AET64914.1"/>
    <property type="molecule type" value="Genomic_DNA"/>
</dbReference>
<dbReference type="SUPFAM" id="SSF52833">
    <property type="entry name" value="Thioredoxin-like"/>
    <property type="match status" value="1"/>
</dbReference>
<organism evidence="1 2">
    <name type="scientific">Methanothrix harundinacea (strain 6Ac)</name>
    <name type="common">Methanosaeta harundinacea</name>
    <dbReference type="NCBI Taxonomy" id="1110509"/>
    <lineage>
        <taxon>Archaea</taxon>
        <taxon>Methanobacteriati</taxon>
        <taxon>Methanobacteriota</taxon>
        <taxon>Stenosarchaea group</taxon>
        <taxon>Methanomicrobia</taxon>
        <taxon>Methanotrichales</taxon>
        <taxon>Methanotrichaceae</taxon>
        <taxon>Methanothrix</taxon>
    </lineage>
</organism>
<proteinExistence type="predicted"/>
<protein>
    <recommendedName>
        <fullName evidence="3">Thioredoxin domain-containing protein</fullName>
    </recommendedName>
</protein>
<dbReference type="InterPro" id="IPR036249">
    <property type="entry name" value="Thioredoxin-like_sf"/>
</dbReference>
<name>G7WP73_METH6</name>
<reference evidence="1 2" key="1">
    <citation type="journal article" date="2012" name="PLoS ONE">
        <title>The genome characteristics and predicted function of methyl-group oxidation pathway in the obligate aceticlastic methanogens, Methanosaeta spp.</title>
        <authorList>
            <person name="Zhu J."/>
            <person name="Zheng H."/>
            <person name="Ai G."/>
            <person name="Zhang G."/>
            <person name="Liu D."/>
            <person name="Liu X."/>
            <person name="Dong X."/>
        </authorList>
    </citation>
    <scope>NUCLEOTIDE SEQUENCE [LARGE SCALE GENOMIC DNA]</scope>
    <source>
        <strain evidence="1 2">6Ac</strain>
    </source>
</reference>
<dbReference type="HOGENOM" id="CLU_1425086_0_0_2"/>
<dbReference type="RefSeq" id="WP_014587098.1">
    <property type="nucleotide sequence ID" value="NC_017527.1"/>
</dbReference>
<evidence type="ECO:0008006" key="3">
    <source>
        <dbReference type="Google" id="ProtNLM"/>
    </source>
</evidence>
<keyword evidence="2" id="KW-1185">Reference proteome</keyword>
<dbReference type="KEGG" id="mhi:Mhar_1553"/>